<gene>
    <name evidence="1" type="ORF">BDCG_17877</name>
</gene>
<keyword evidence="2" id="KW-1185">Reference proteome</keyword>
<evidence type="ECO:0000313" key="1">
    <source>
        <dbReference type="EMBL" id="OAT03000.1"/>
    </source>
</evidence>
<sequence length="104" mass="11490">MPYFTLSYNKNCKSVSQFPREIRSIKIETDFLILTRSRSRPCSCFSFLVNLCSALGSSGPGSVVQAVFQDLFNLQSAKEYEISPTASSGCGFSEISLQPRTSMV</sequence>
<dbReference type="RefSeq" id="XP_045282727.1">
    <property type="nucleotide sequence ID" value="XM_045426925.1"/>
</dbReference>
<accession>A0ABX2W0T8</accession>
<proteinExistence type="predicted"/>
<name>A0ABX2W0T8_AJEDR</name>
<dbReference type="EMBL" id="EQ999984">
    <property type="protein sequence ID" value="OAT03000.1"/>
    <property type="molecule type" value="Genomic_DNA"/>
</dbReference>
<evidence type="ECO:0000313" key="2">
    <source>
        <dbReference type="Proteomes" id="UP000002039"/>
    </source>
</evidence>
<organism evidence="1 2">
    <name type="scientific">Ajellomyces dermatitidis (strain ER-3 / ATCC MYA-2586)</name>
    <name type="common">Blastomyces dermatitidis</name>
    <dbReference type="NCBI Taxonomy" id="559297"/>
    <lineage>
        <taxon>Eukaryota</taxon>
        <taxon>Fungi</taxon>
        <taxon>Dikarya</taxon>
        <taxon>Ascomycota</taxon>
        <taxon>Pezizomycotina</taxon>
        <taxon>Eurotiomycetes</taxon>
        <taxon>Eurotiomycetidae</taxon>
        <taxon>Onygenales</taxon>
        <taxon>Ajellomycetaceae</taxon>
        <taxon>Blastomyces</taxon>
    </lineage>
</organism>
<reference evidence="2" key="1">
    <citation type="journal article" date="2015" name="PLoS Genet.">
        <title>The dynamic genome and transcriptome of the human fungal pathogen Blastomyces and close relative Emmonsia.</title>
        <authorList>
            <person name="Munoz J.F."/>
            <person name="Gauthier G.M."/>
            <person name="Desjardins C.A."/>
            <person name="Gallo J.E."/>
            <person name="Holder J."/>
            <person name="Sullivan T.D."/>
            <person name="Marty A.J."/>
            <person name="Carmen J.C."/>
            <person name="Chen Z."/>
            <person name="Ding L."/>
            <person name="Gujja S."/>
            <person name="Magrini V."/>
            <person name="Misas E."/>
            <person name="Mitreva M."/>
            <person name="Priest M."/>
            <person name="Saif S."/>
            <person name="Whiston E.A."/>
            <person name="Young S."/>
            <person name="Zeng Q."/>
            <person name="Goldman W.E."/>
            <person name="Mardis E.R."/>
            <person name="Taylor J.W."/>
            <person name="McEwen J.G."/>
            <person name="Clay O.K."/>
            <person name="Klein B.S."/>
            <person name="Cuomo C.A."/>
        </authorList>
    </citation>
    <scope>NUCLEOTIDE SEQUENCE [LARGE SCALE GENOMIC DNA]</scope>
    <source>
        <strain evidence="2">ER-3 / ATCC MYA-2586</strain>
    </source>
</reference>
<dbReference type="Proteomes" id="UP000002039">
    <property type="component" value="Unassembled WGS sequence"/>
</dbReference>
<dbReference type="GeneID" id="69032769"/>
<protein>
    <submittedName>
        <fullName evidence="1">Uncharacterized protein</fullName>
    </submittedName>
</protein>